<dbReference type="OrthoDB" id="3286702at2"/>
<sequence length="469" mass="46265">MGEALAGRRRWIWVAAAVVVLALIVYGVVRALSADAEQTPKAAATVAVDRGAVTTEVATTGTLQPAQTRSLSFAVSGTVESVAVRAGTTVTAGQVLAKVDDTDAAEAVSDAQDALDDAEDALTEARESSAAATSSATTGTTTSCGTNVAAAYVMGTGTTATPTPTATTSSPTSKPTSTATASPTASPTATATRTTSPKPTATRTTAPAKTTSPGRTGGAPAGGNTGGGNTGGAPAGGGTGNTGGNCGNSGGSTSGGQQGGTQGGQQGGGSDAVLSAQQRVTQATTTLENAEDALEGATITAPIAGRIISVGGKVGSQVNSGSTFVTLADVYDMQISADFPEADADRLAVKQKAVITLADRPGKEFKATVVQVDPVGTSDGTMVRYGVVLAFDDSPEDLLVGQSASVKVTTGSKEEVLRVPSTAVHDVEGTSGTVLKGGSEVKVTVGLRGDQYTEVSAGLSEGDEVTRSW</sequence>
<keyword evidence="5" id="KW-0472">Membrane</keyword>
<feature type="transmembrane region" description="Helical" evidence="5">
    <location>
        <begin position="12"/>
        <end position="32"/>
    </location>
</feature>
<evidence type="ECO:0000256" key="1">
    <source>
        <dbReference type="ARBA" id="ARBA00004196"/>
    </source>
</evidence>
<dbReference type="AlphaFoldDB" id="A0A285IMM8"/>
<name>A0A285IMM8_9ACTN</name>
<feature type="compositionally biased region" description="Low complexity" evidence="4">
    <location>
        <begin position="158"/>
        <end position="214"/>
    </location>
</feature>
<feature type="region of interest" description="Disordered" evidence="4">
    <location>
        <begin position="108"/>
        <end position="143"/>
    </location>
</feature>
<dbReference type="SUPFAM" id="SSF111369">
    <property type="entry name" value="HlyD-like secretion proteins"/>
    <property type="match status" value="2"/>
</dbReference>
<accession>A0A285IMM8</accession>
<dbReference type="Gene3D" id="2.40.420.20">
    <property type="match status" value="1"/>
</dbReference>
<evidence type="ECO:0000256" key="3">
    <source>
        <dbReference type="ARBA" id="ARBA00023054"/>
    </source>
</evidence>
<feature type="compositionally biased region" description="Low complexity" evidence="4">
    <location>
        <begin position="128"/>
        <end position="143"/>
    </location>
</feature>
<dbReference type="Gene3D" id="2.40.50.100">
    <property type="match status" value="1"/>
</dbReference>
<evidence type="ECO:0000313" key="7">
    <source>
        <dbReference type="EMBL" id="SNY48987.1"/>
    </source>
</evidence>
<evidence type="ECO:0000259" key="6">
    <source>
        <dbReference type="Pfam" id="PF25917"/>
    </source>
</evidence>
<keyword evidence="3" id="KW-0175">Coiled coil</keyword>
<evidence type="ECO:0000313" key="8">
    <source>
        <dbReference type="Proteomes" id="UP000219612"/>
    </source>
</evidence>
<dbReference type="GO" id="GO:0030313">
    <property type="term" value="C:cell envelope"/>
    <property type="evidence" value="ECO:0007669"/>
    <property type="project" value="UniProtKB-SubCell"/>
</dbReference>
<dbReference type="Gene3D" id="2.40.30.170">
    <property type="match status" value="1"/>
</dbReference>
<dbReference type="InterPro" id="IPR058625">
    <property type="entry name" value="MdtA-like_BSH"/>
</dbReference>
<comment type="subcellular location">
    <subcellularLocation>
        <location evidence="1">Cell envelope</location>
    </subcellularLocation>
</comment>
<dbReference type="EMBL" id="OBDY01000009">
    <property type="protein sequence ID" value="SNY48987.1"/>
    <property type="molecule type" value="Genomic_DNA"/>
</dbReference>
<evidence type="ECO:0000256" key="4">
    <source>
        <dbReference type="SAM" id="MobiDB-lite"/>
    </source>
</evidence>
<evidence type="ECO:0000256" key="5">
    <source>
        <dbReference type="SAM" id="Phobius"/>
    </source>
</evidence>
<dbReference type="Proteomes" id="UP000219612">
    <property type="component" value="Unassembled WGS sequence"/>
</dbReference>
<protein>
    <submittedName>
        <fullName evidence="7">HlyD family secretion protein</fullName>
    </submittedName>
</protein>
<dbReference type="InterPro" id="IPR006143">
    <property type="entry name" value="RND_pump_MFP"/>
</dbReference>
<dbReference type="Pfam" id="PF25917">
    <property type="entry name" value="BSH_RND"/>
    <property type="match status" value="1"/>
</dbReference>
<proteinExistence type="inferred from homology"/>
<keyword evidence="5" id="KW-1133">Transmembrane helix</keyword>
<reference evidence="8" key="1">
    <citation type="submission" date="2017-09" db="EMBL/GenBank/DDBJ databases">
        <authorList>
            <person name="Varghese N."/>
            <person name="Submissions S."/>
        </authorList>
    </citation>
    <scope>NUCLEOTIDE SEQUENCE [LARGE SCALE GENOMIC DNA]</scope>
    <source>
        <strain evidence="8">CGMCC 4.6857</strain>
    </source>
</reference>
<dbReference type="PANTHER" id="PTHR32347:SF23">
    <property type="entry name" value="BLL5650 PROTEIN"/>
    <property type="match status" value="1"/>
</dbReference>
<feature type="domain" description="Multidrug resistance protein MdtA-like barrel-sandwich hybrid" evidence="6">
    <location>
        <begin position="75"/>
        <end position="323"/>
    </location>
</feature>
<keyword evidence="5" id="KW-0812">Transmembrane</keyword>
<feature type="compositionally biased region" description="Acidic residues" evidence="4">
    <location>
        <begin position="113"/>
        <end position="122"/>
    </location>
</feature>
<dbReference type="Gene3D" id="1.10.287.470">
    <property type="entry name" value="Helix hairpin bin"/>
    <property type="match status" value="1"/>
</dbReference>
<gene>
    <name evidence="7" type="ORF">SAMN05421748_109171</name>
</gene>
<keyword evidence="8" id="KW-1185">Reference proteome</keyword>
<evidence type="ECO:0000256" key="2">
    <source>
        <dbReference type="ARBA" id="ARBA00009477"/>
    </source>
</evidence>
<dbReference type="InterPro" id="IPR050465">
    <property type="entry name" value="UPF0194_transport"/>
</dbReference>
<dbReference type="NCBIfam" id="TIGR01730">
    <property type="entry name" value="RND_mfp"/>
    <property type="match status" value="1"/>
</dbReference>
<dbReference type="GO" id="GO:0022857">
    <property type="term" value="F:transmembrane transporter activity"/>
    <property type="evidence" value="ECO:0007669"/>
    <property type="project" value="InterPro"/>
</dbReference>
<organism evidence="7 8">
    <name type="scientific">Paractinoplanes atraurantiacus</name>
    <dbReference type="NCBI Taxonomy" id="1036182"/>
    <lineage>
        <taxon>Bacteria</taxon>
        <taxon>Bacillati</taxon>
        <taxon>Actinomycetota</taxon>
        <taxon>Actinomycetes</taxon>
        <taxon>Micromonosporales</taxon>
        <taxon>Micromonosporaceae</taxon>
        <taxon>Paractinoplanes</taxon>
    </lineage>
</organism>
<comment type="similarity">
    <text evidence="2">Belongs to the membrane fusion protein (MFP) (TC 8.A.1) family.</text>
</comment>
<feature type="region of interest" description="Disordered" evidence="4">
    <location>
        <begin position="157"/>
        <end position="271"/>
    </location>
</feature>
<dbReference type="RefSeq" id="WP_097321996.1">
    <property type="nucleotide sequence ID" value="NZ_OBDY01000009.1"/>
</dbReference>
<dbReference type="PANTHER" id="PTHR32347">
    <property type="entry name" value="EFFLUX SYSTEM COMPONENT YKNX-RELATED"/>
    <property type="match status" value="1"/>
</dbReference>
<dbReference type="GO" id="GO:0016020">
    <property type="term" value="C:membrane"/>
    <property type="evidence" value="ECO:0007669"/>
    <property type="project" value="InterPro"/>
</dbReference>
<feature type="compositionally biased region" description="Gly residues" evidence="4">
    <location>
        <begin position="215"/>
        <end position="270"/>
    </location>
</feature>